<gene>
    <name evidence="4" type="ORF">IDH44_18195</name>
</gene>
<name>A0A927BX97_9BACL</name>
<dbReference type="Pfam" id="PF13439">
    <property type="entry name" value="Glyco_transf_4"/>
    <property type="match status" value="2"/>
</dbReference>
<feature type="domain" description="Glycosyl transferase family 1" evidence="2">
    <location>
        <begin position="722"/>
        <end position="856"/>
    </location>
</feature>
<dbReference type="PANTHER" id="PTHR45947:SF3">
    <property type="entry name" value="SULFOQUINOVOSYL TRANSFERASE SQD2"/>
    <property type="match status" value="1"/>
</dbReference>
<evidence type="ECO:0000256" key="1">
    <source>
        <dbReference type="SAM" id="MobiDB-lite"/>
    </source>
</evidence>
<comment type="caution">
    <text evidence="4">The sequence shown here is derived from an EMBL/GenBank/DDBJ whole genome shotgun (WGS) entry which is preliminary data.</text>
</comment>
<dbReference type="AlphaFoldDB" id="A0A927BX97"/>
<reference evidence="4" key="1">
    <citation type="submission" date="2020-09" db="EMBL/GenBank/DDBJ databases">
        <title>A novel bacterium of genus Paenibacillus, isolated from South China Sea.</title>
        <authorList>
            <person name="Huang H."/>
            <person name="Mo K."/>
            <person name="Hu Y."/>
        </authorList>
    </citation>
    <scope>NUCLEOTIDE SEQUENCE</scope>
    <source>
        <strain evidence="4">IB182496</strain>
    </source>
</reference>
<feature type="domain" description="Glycosyl transferase family 1" evidence="2">
    <location>
        <begin position="226"/>
        <end position="395"/>
    </location>
</feature>
<dbReference type="Proteomes" id="UP000621560">
    <property type="component" value="Unassembled WGS sequence"/>
</dbReference>
<feature type="domain" description="Glycosyltransferase subfamily 4-like N-terminal" evidence="3">
    <location>
        <begin position="544"/>
        <end position="717"/>
    </location>
</feature>
<dbReference type="InterPro" id="IPR001296">
    <property type="entry name" value="Glyco_trans_1"/>
</dbReference>
<feature type="compositionally biased region" description="Polar residues" evidence="1">
    <location>
        <begin position="896"/>
        <end position="912"/>
    </location>
</feature>
<feature type="compositionally biased region" description="Polar residues" evidence="1">
    <location>
        <begin position="1"/>
        <end position="10"/>
    </location>
</feature>
<feature type="compositionally biased region" description="Basic and acidic residues" evidence="1">
    <location>
        <begin position="11"/>
        <end position="34"/>
    </location>
</feature>
<sequence>MNRAQSSHNDSYIDKDNHDLSHMPKRDARRSDGDVARPRRIAFYNHTSDVSGAEISLLLTAGALQRAEPLLLAPEGELLRRAREAGLACMPLASHRARLSRNPLRLLGGALGMARAGLRLALAVRRARADAIHANSLRAGLMASAYVWLHRRPVLWHVRDMPPGGWIGRAIRGVAALTTSGIIGISEPVLAGMRSARLQGRLHLVHNGVALQPMDASRREHYRMRLRDELGAAGETMVAAIIGQIAPWKRQRDALLAAAELVRQGHDLQLWVVGEPKFRAENRAYDAELRQLARELGIAERVRFTGHRDDVDQLCCAIDLLLLCSDHEPFGRVLIEAMAQERPVVATRAGGVPEVVEDGGCGLLYAVGDVAGLTAAADLLLRDPELRRELGRRGAARVQARFTIAGTAKRVERIYAGLPSRRGGDTVATAPAPGELEEALYQEPRPSALARSEATTAAAASVETAATAYRVTASPAREASELPPPEFGAIDLPDASELPPSGPVAHGPLPAGAGMAAMAASGIWPTPERGGPRVAIVHDYLNQMGGAERVVGVLHRMFPHAPIYTTIADRARLLPELEGADIRTTWMQRIPGILRHFKLYFWLYPLAMRSLRLRGYDLVVSSSSAYAKAVRVPRGAAHLCYCYTPMRFAWDYEGYMAGVQAPRLAKAAARMMVAPLRLWDRRTTRRVDEVVAISGAIQARIARHYGREAPVIFPPVQVSRFPLERHPRGDYFLVVSRLVAYKRIDLAVQACTHLGAPLVVIGDGPDRARLEALAGPAVTFAGRLPDTEVTRYMAHCRALLFPGLEDFGITPLEANACGRPVVAFRGGGALDTITPGINGIFFDEQRVQALVLALEYFDIYTFDPERIRRHAEQFDEARFIARLALALEQTLRSRAMSTGQSAPVQPMSTGQPPSARPPRSAQGRPL</sequence>
<keyword evidence="5" id="KW-1185">Reference proteome</keyword>
<dbReference type="Pfam" id="PF00534">
    <property type="entry name" value="Glycos_transf_1"/>
    <property type="match status" value="2"/>
</dbReference>
<feature type="region of interest" description="Disordered" evidence="1">
    <location>
        <begin position="474"/>
        <end position="509"/>
    </location>
</feature>
<evidence type="ECO:0000313" key="4">
    <source>
        <dbReference type="EMBL" id="MBD2847134.1"/>
    </source>
</evidence>
<dbReference type="InterPro" id="IPR050194">
    <property type="entry name" value="Glycosyltransferase_grp1"/>
</dbReference>
<dbReference type="SUPFAM" id="SSF53756">
    <property type="entry name" value="UDP-Glycosyltransferase/glycogen phosphorylase"/>
    <property type="match status" value="2"/>
</dbReference>
<dbReference type="Gene3D" id="3.40.50.2000">
    <property type="entry name" value="Glycogen Phosphorylase B"/>
    <property type="match status" value="4"/>
</dbReference>
<dbReference type="CDD" id="cd03801">
    <property type="entry name" value="GT4_PimA-like"/>
    <property type="match status" value="1"/>
</dbReference>
<dbReference type="GO" id="GO:0016757">
    <property type="term" value="F:glycosyltransferase activity"/>
    <property type="evidence" value="ECO:0007669"/>
    <property type="project" value="InterPro"/>
</dbReference>
<protein>
    <submittedName>
        <fullName evidence="4">Glycosyltransferase</fullName>
    </submittedName>
</protein>
<dbReference type="InterPro" id="IPR028098">
    <property type="entry name" value="Glyco_trans_4-like_N"/>
</dbReference>
<dbReference type="EMBL" id="JACXIZ010000033">
    <property type="protein sequence ID" value="MBD2847134.1"/>
    <property type="molecule type" value="Genomic_DNA"/>
</dbReference>
<proteinExistence type="predicted"/>
<evidence type="ECO:0000259" key="3">
    <source>
        <dbReference type="Pfam" id="PF13439"/>
    </source>
</evidence>
<dbReference type="PANTHER" id="PTHR45947">
    <property type="entry name" value="SULFOQUINOVOSYL TRANSFERASE SQD2"/>
    <property type="match status" value="1"/>
</dbReference>
<evidence type="ECO:0000259" key="2">
    <source>
        <dbReference type="Pfam" id="PF00534"/>
    </source>
</evidence>
<feature type="domain" description="Glycosyltransferase subfamily 4-like N-terminal" evidence="3">
    <location>
        <begin position="50"/>
        <end position="211"/>
    </location>
</feature>
<feature type="region of interest" description="Disordered" evidence="1">
    <location>
        <begin position="896"/>
        <end position="926"/>
    </location>
</feature>
<organism evidence="4 5">
    <name type="scientific">Paenibacillus sabuli</name>
    <dbReference type="NCBI Taxonomy" id="2772509"/>
    <lineage>
        <taxon>Bacteria</taxon>
        <taxon>Bacillati</taxon>
        <taxon>Bacillota</taxon>
        <taxon>Bacilli</taxon>
        <taxon>Bacillales</taxon>
        <taxon>Paenibacillaceae</taxon>
        <taxon>Paenibacillus</taxon>
    </lineage>
</organism>
<accession>A0A927BX97</accession>
<feature type="region of interest" description="Disordered" evidence="1">
    <location>
        <begin position="1"/>
        <end position="34"/>
    </location>
</feature>
<evidence type="ECO:0000313" key="5">
    <source>
        <dbReference type="Proteomes" id="UP000621560"/>
    </source>
</evidence>